<dbReference type="SUPFAM" id="SSF74924">
    <property type="entry name" value="Cap-Gly domain"/>
    <property type="match status" value="2"/>
</dbReference>
<dbReference type="GO" id="GO:0005634">
    <property type="term" value="C:nucleus"/>
    <property type="evidence" value="ECO:0007669"/>
    <property type="project" value="TreeGrafter"/>
</dbReference>
<dbReference type="STRING" id="51031.W2TF60"/>
<feature type="compositionally biased region" description="Low complexity" evidence="8">
    <location>
        <begin position="348"/>
        <end position="357"/>
    </location>
</feature>
<dbReference type="SMART" id="SM01052">
    <property type="entry name" value="CAP_GLY"/>
    <property type="match status" value="2"/>
</dbReference>
<proteinExistence type="predicted"/>
<dbReference type="OrthoDB" id="2130750at2759"/>
<accession>W2TF60</accession>
<evidence type="ECO:0000259" key="9">
    <source>
        <dbReference type="PROSITE" id="PS50245"/>
    </source>
</evidence>
<name>W2TF60_NECAM</name>
<feature type="region of interest" description="Disordered" evidence="8">
    <location>
        <begin position="348"/>
        <end position="367"/>
    </location>
</feature>
<dbReference type="GO" id="GO:0035371">
    <property type="term" value="C:microtubule plus-end"/>
    <property type="evidence" value="ECO:0007669"/>
    <property type="project" value="TreeGrafter"/>
</dbReference>
<feature type="coiled-coil region" evidence="7">
    <location>
        <begin position="913"/>
        <end position="1158"/>
    </location>
</feature>
<dbReference type="GO" id="GO:0051010">
    <property type="term" value="F:microtubule plus-end binding"/>
    <property type="evidence" value="ECO:0007669"/>
    <property type="project" value="TreeGrafter"/>
</dbReference>
<keyword evidence="11" id="KW-1185">Reference proteome</keyword>
<dbReference type="Pfam" id="PF01302">
    <property type="entry name" value="CAP_GLY"/>
    <property type="match status" value="2"/>
</dbReference>
<sequence length="1547" mass="174390">MASNSRLVKADSKESVLSMTSCISGIGNWQVGDRARIDQRSGTVAYVGPTKFAPGEWIGLVLDEPSGKNDGSVQGYRYFTCTPDHGLFCKSSKLERILLSPSRFKSPTPGDGEPLSPYAAEYGFDLGERVVVSGGKQGTVRFLGETEFAQGIWAGIELEQPLGKNDGSVQGKRYFTCKSPYGVFVPASKTQKAPSQTPGKMKVVHTKTSLLRQNRNLGGSHESLSSIGRSSVASSRFGVMRKPGIPPNHSSSYAGQNATIKALQEALQEKERHLEQLMRERELERSEMGTLPGVDQSEKVARLESERKALKSEILAKDKLIEDLNFRLEEETISKDYQIEELQKRILSSSEAAPSPEESLDDSSLEQRIAADRKRRDLEERCAELEAELSNLSQLNSKLMGDQTGTNLTAEVVELQTQLMTAENDREKFRLLLDSEKTAHTSSQQLLEAARAELVSTKELASNERFTFQEQLTAANDLLEERTKLLEEAENSAKTAENELENVKAELQFALKEVEDQKKMMESLAGSKGSAEAALTEKVEELGKELLEKAKMLQTTEQEKKTLEETIMSNTKELQDLKNTLENVEKEKISAEAALNSLKEEKTLADQRLVEQQNESQKNLAELTEKIIAITAEKESAEAALSAERAQKEELLMKNDVLMVQVTALKENSDSATKETAERCAQLEVRIKEMESQVDHERAEVSQKQDELIALMKRIDEIDAEHKTVVSSLTSDHAGIVEKLNSSLKEAESKCHELSEKCDAYDAKVADLEKNLSDERERFNNKEKELQELMASETAKWKSIEGELAEKLEKNRLAIESVSLEKADLEKAKEEAEIEAKQKADEVNILTEQLQHMTMEHDKTVQSKTETEQQLRQQKDAFTALQNTVSASKLGEDVMAKDLAAAHELSAERLAEVNKLQTLVQSLEEKAQISESTLSEIAYKLTAAENRVKLVEEERDAAVKELERSLVQETTIRSKVEKDLRLKSDEVTTLQNNIESLTAKTLELEDVINKVKSELSERVTELDNVRKEKEQVVREKEAVEGQLSALTSQMQDLEHKLTASNQELEVQNTEKLSVYETESVKLNADLSAAAQRNDELSKELALNVEDLSRTKTELEKSAARASEADAMKIQIDELHKEHEQLKRKLGRVELEKEELLKSITSSQDREDETVQLLNEELAIANQRNIDYVKEKERLLADIEELTKKIESGSESSEATQKELSTTKTQINQLCEEKQRLEEQLQEAKSEKDDLKEKLASLEREMQSMEGRHQDELKLVRSELSFKASDSSEISQQMRDEFADAMEKVRTTAEEKNLLDKEVVQLKTEIAELQREVTSLRLNEANANVLVSEAKQKIDLYNELEQDFLRKQLRLSEKIEELSVELEQAKARTQSEEVDALRKELAFTHSIIADQRRKEAALLEKIAELNNLPADTITAEAKRLSFGHREEKPRMYCDICEEFDKHETEDCPKQVSEAEVHPVTKKAPPPPREYCDYCEATNNESDKTSGSCAVFVEGNSPCRGLSSNASRVWTRHFWLRESSKKKKKDYTF</sequence>
<keyword evidence="5 7" id="KW-0175">Coiled coil</keyword>
<dbReference type="Gene3D" id="2.30.30.190">
    <property type="entry name" value="CAP Gly-rich-like domain"/>
    <property type="match status" value="2"/>
</dbReference>
<dbReference type="Pfam" id="PF16641">
    <property type="entry name" value="CLIP1_ZNF"/>
    <property type="match status" value="1"/>
</dbReference>
<feature type="domain" description="CAP-Gly" evidence="9">
    <location>
        <begin position="144"/>
        <end position="186"/>
    </location>
</feature>
<dbReference type="PROSITE" id="PS00845">
    <property type="entry name" value="CAP_GLY_1"/>
    <property type="match status" value="2"/>
</dbReference>
<protein>
    <submittedName>
        <fullName evidence="10">CAP-Gly domain protein</fullName>
    </submittedName>
</protein>
<evidence type="ECO:0000256" key="4">
    <source>
        <dbReference type="ARBA" id="ARBA00022737"/>
    </source>
</evidence>
<dbReference type="EMBL" id="KI659083">
    <property type="protein sequence ID" value="ETN80468.1"/>
    <property type="molecule type" value="Genomic_DNA"/>
</dbReference>
<dbReference type="InterPro" id="IPR000938">
    <property type="entry name" value="CAP-Gly_domain"/>
</dbReference>
<dbReference type="InterPro" id="IPR036859">
    <property type="entry name" value="CAP-Gly_dom_sf"/>
</dbReference>
<evidence type="ECO:0000256" key="3">
    <source>
        <dbReference type="ARBA" id="ARBA00022701"/>
    </source>
</evidence>
<feature type="coiled-coil region" evidence="7">
    <location>
        <begin position="469"/>
        <end position="884"/>
    </location>
</feature>
<evidence type="ECO:0000256" key="7">
    <source>
        <dbReference type="SAM" id="Coils"/>
    </source>
</evidence>
<dbReference type="PANTHER" id="PTHR18916:SF93">
    <property type="entry name" value="RESTIN HOMOLOG"/>
    <property type="match status" value="1"/>
</dbReference>
<reference evidence="11" key="1">
    <citation type="journal article" date="2014" name="Nat. Genet.">
        <title>Genome of the human hookworm Necator americanus.</title>
        <authorList>
            <person name="Tang Y.T."/>
            <person name="Gao X."/>
            <person name="Rosa B.A."/>
            <person name="Abubucker S."/>
            <person name="Hallsworth-Pepin K."/>
            <person name="Martin J."/>
            <person name="Tyagi R."/>
            <person name="Heizer E."/>
            <person name="Zhang X."/>
            <person name="Bhonagiri-Palsikar V."/>
            <person name="Minx P."/>
            <person name="Warren W.C."/>
            <person name="Wang Q."/>
            <person name="Zhan B."/>
            <person name="Hotez P.J."/>
            <person name="Sternberg P.W."/>
            <person name="Dougall A."/>
            <person name="Gaze S.T."/>
            <person name="Mulvenna J."/>
            <person name="Sotillo J."/>
            <person name="Ranganathan S."/>
            <person name="Rabelo E.M."/>
            <person name="Wilson R.K."/>
            <person name="Felgner P.L."/>
            <person name="Bethony J."/>
            <person name="Hawdon J.M."/>
            <person name="Gasser R.B."/>
            <person name="Loukas A."/>
            <person name="Mitreva M."/>
        </authorList>
    </citation>
    <scope>NUCLEOTIDE SEQUENCE [LARGE SCALE GENOMIC DNA]</scope>
</reference>
<comment type="subcellular location">
    <subcellularLocation>
        <location evidence="1">Cytoplasm</location>
        <location evidence="1">Cytoskeleton</location>
    </subcellularLocation>
</comment>
<evidence type="ECO:0000256" key="8">
    <source>
        <dbReference type="SAM" id="MobiDB-lite"/>
    </source>
</evidence>
<feature type="coiled-coil region" evidence="7">
    <location>
        <begin position="1184"/>
        <end position="1274"/>
    </location>
</feature>
<keyword evidence="4" id="KW-0677">Repeat</keyword>
<dbReference type="InterPro" id="IPR032108">
    <property type="entry name" value="CLIP1_ZNF"/>
</dbReference>
<feature type="coiled-coil region" evidence="7">
    <location>
        <begin position="1311"/>
        <end position="1338"/>
    </location>
</feature>
<feature type="region of interest" description="Disordered" evidence="8">
    <location>
        <begin position="281"/>
        <end position="300"/>
    </location>
</feature>
<dbReference type="KEGG" id="nai:NECAME_09140"/>
<dbReference type="PANTHER" id="PTHR18916">
    <property type="entry name" value="DYNACTIN 1-RELATED MICROTUBULE-BINDING"/>
    <property type="match status" value="1"/>
</dbReference>
<evidence type="ECO:0000313" key="11">
    <source>
        <dbReference type="Proteomes" id="UP000053676"/>
    </source>
</evidence>
<feature type="domain" description="CAP-Gly" evidence="9">
    <location>
        <begin position="48"/>
        <end position="90"/>
    </location>
</feature>
<keyword evidence="2" id="KW-0963">Cytoplasm</keyword>
<dbReference type="GO" id="GO:0005938">
    <property type="term" value="C:cell cortex"/>
    <property type="evidence" value="ECO:0007669"/>
    <property type="project" value="TreeGrafter"/>
</dbReference>
<dbReference type="PROSITE" id="PS50245">
    <property type="entry name" value="CAP_GLY_2"/>
    <property type="match status" value="2"/>
</dbReference>
<organism evidence="10 11">
    <name type="scientific">Necator americanus</name>
    <name type="common">Human hookworm</name>
    <dbReference type="NCBI Taxonomy" id="51031"/>
    <lineage>
        <taxon>Eukaryota</taxon>
        <taxon>Metazoa</taxon>
        <taxon>Ecdysozoa</taxon>
        <taxon>Nematoda</taxon>
        <taxon>Chromadorea</taxon>
        <taxon>Rhabditida</taxon>
        <taxon>Rhabditina</taxon>
        <taxon>Rhabditomorpha</taxon>
        <taxon>Strongyloidea</taxon>
        <taxon>Ancylostomatidae</taxon>
        <taxon>Bunostominae</taxon>
        <taxon>Necator</taxon>
    </lineage>
</organism>
<feature type="coiled-coil region" evidence="7">
    <location>
        <begin position="368"/>
        <end position="432"/>
    </location>
</feature>
<evidence type="ECO:0000256" key="1">
    <source>
        <dbReference type="ARBA" id="ARBA00004245"/>
    </source>
</evidence>
<keyword evidence="6" id="KW-0206">Cytoskeleton</keyword>
<evidence type="ECO:0000313" key="10">
    <source>
        <dbReference type="EMBL" id="ETN80468.1"/>
    </source>
</evidence>
<keyword evidence="3" id="KW-0493">Microtubule</keyword>
<dbReference type="GO" id="GO:0031122">
    <property type="term" value="P:cytoplasmic microtubule organization"/>
    <property type="evidence" value="ECO:0007669"/>
    <property type="project" value="TreeGrafter"/>
</dbReference>
<evidence type="ECO:0000256" key="5">
    <source>
        <dbReference type="ARBA" id="ARBA00023054"/>
    </source>
</evidence>
<evidence type="ECO:0000256" key="2">
    <source>
        <dbReference type="ARBA" id="ARBA00022490"/>
    </source>
</evidence>
<dbReference type="Proteomes" id="UP000053676">
    <property type="component" value="Unassembled WGS sequence"/>
</dbReference>
<gene>
    <name evidence="10" type="ORF">NECAME_09140</name>
</gene>
<evidence type="ECO:0000256" key="6">
    <source>
        <dbReference type="ARBA" id="ARBA00023212"/>
    </source>
</evidence>
<feature type="coiled-coil region" evidence="7">
    <location>
        <begin position="1367"/>
        <end position="1427"/>
    </location>
</feature>
<dbReference type="OMA" id="GKGHNQC"/>